<name>A0ABU7LZ00_9PROT</name>
<evidence type="ECO:0000256" key="1">
    <source>
        <dbReference type="ARBA" id="ARBA00022801"/>
    </source>
</evidence>
<dbReference type="Gene3D" id="3.20.20.80">
    <property type="entry name" value="Glycosidases"/>
    <property type="match status" value="1"/>
</dbReference>
<dbReference type="Pfam" id="PF00150">
    <property type="entry name" value="Cellulase"/>
    <property type="match status" value="1"/>
</dbReference>
<evidence type="ECO:0000256" key="2">
    <source>
        <dbReference type="ARBA" id="ARBA00023295"/>
    </source>
</evidence>
<keyword evidence="1 3" id="KW-0378">Hydrolase</keyword>
<dbReference type="EMBL" id="JAZDRO010000003">
    <property type="protein sequence ID" value="MEE2566782.1"/>
    <property type="molecule type" value="Genomic_DNA"/>
</dbReference>
<dbReference type="InterPro" id="IPR017853">
    <property type="entry name" value="GH"/>
</dbReference>
<keyword evidence="2 3" id="KW-0326">Glycosidase</keyword>
<comment type="caution">
    <text evidence="5">The sequence shown here is derived from an EMBL/GenBank/DDBJ whole genome shotgun (WGS) entry which is preliminary data.</text>
</comment>
<gene>
    <name evidence="5" type="ORF">V0U35_08830</name>
</gene>
<sequence length="377" mass="41093">MLLPGCGPRIETRLDLWNNATGPHLRGACFSQRRVIPDLDGETFLGSGPVGAPISDDALASLARSGANLALLSHPGIYTERPPYRFDEPVAEHLIDLVDRCARAGLYVVVAFRSGPGRTEFSLHRDSAGDWFPADLVDERVWQSSEARNAWSAMWGHAAVLLRNRANVAGYLLMVEPNANQAALGPNGEAIDIWDADRLRDTLSGTQGDWPAMASAMARSIRSFDTETPILVSPDGYANARFAPLLDLEAVPGMVLAIHDYEPRAYTHGDAGSGEFYDPADAPVMPPEAARWMLGEFGVRRWMPGSGGFIAARMDALERAGAASAYFRWDSGWQPYESQENAWNPLYGSDPAADSPSDLSPVRGALENAWRANRMRP</sequence>
<feature type="domain" description="Glycoside hydrolase family 5" evidence="4">
    <location>
        <begin position="76"/>
        <end position="275"/>
    </location>
</feature>
<accession>A0ABU7LZ00</accession>
<evidence type="ECO:0000313" key="6">
    <source>
        <dbReference type="Proteomes" id="UP001310692"/>
    </source>
</evidence>
<comment type="similarity">
    <text evidence="3">Belongs to the glycosyl hydrolase 5 (cellulase A) family.</text>
</comment>
<dbReference type="SUPFAM" id="SSF51445">
    <property type="entry name" value="(Trans)glycosidases"/>
    <property type="match status" value="1"/>
</dbReference>
<reference evidence="5 6" key="1">
    <citation type="submission" date="2024-01" db="EMBL/GenBank/DDBJ databases">
        <title>Hyphobacterium bacterium isolated from marine sediment.</title>
        <authorList>
            <person name="Zhao S."/>
        </authorList>
    </citation>
    <scope>NUCLEOTIDE SEQUENCE [LARGE SCALE GENOMIC DNA]</scope>
    <source>
        <strain evidence="5 6">Y60-23</strain>
    </source>
</reference>
<protein>
    <submittedName>
        <fullName evidence="5">Cellulase family glycosylhydrolase</fullName>
    </submittedName>
</protein>
<dbReference type="Proteomes" id="UP001310692">
    <property type="component" value="Unassembled WGS sequence"/>
</dbReference>
<dbReference type="RefSeq" id="WP_330196332.1">
    <property type="nucleotide sequence ID" value="NZ_JAZDRO010000003.1"/>
</dbReference>
<organism evidence="5 6">
    <name type="scientific">Hyphobacterium marinum</name>
    <dbReference type="NCBI Taxonomy" id="3116574"/>
    <lineage>
        <taxon>Bacteria</taxon>
        <taxon>Pseudomonadati</taxon>
        <taxon>Pseudomonadota</taxon>
        <taxon>Alphaproteobacteria</taxon>
        <taxon>Maricaulales</taxon>
        <taxon>Maricaulaceae</taxon>
        <taxon>Hyphobacterium</taxon>
    </lineage>
</organism>
<proteinExistence type="inferred from homology"/>
<evidence type="ECO:0000256" key="3">
    <source>
        <dbReference type="RuleBase" id="RU361153"/>
    </source>
</evidence>
<evidence type="ECO:0000313" key="5">
    <source>
        <dbReference type="EMBL" id="MEE2566782.1"/>
    </source>
</evidence>
<dbReference type="InterPro" id="IPR001547">
    <property type="entry name" value="Glyco_hydro_5"/>
</dbReference>
<evidence type="ECO:0000259" key="4">
    <source>
        <dbReference type="Pfam" id="PF00150"/>
    </source>
</evidence>
<keyword evidence="6" id="KW-1185">Reference proteome</keyword>